<accession>A0A2A5JV18</accession>
<reference evidence="2" key="1">
    <citation type="journal article" date="2019" name="Genome Announc.">
        <title>Draft Genome Sequence of Pseudoalteromonas piscicida Strain 36Y ROTHPW, an Hypersaline Seawater Isolate from the South Coast of Sonora, Mexico.</title>
        <authorList>
            <person name="Sanchez-Diaz R."/>
            <person name="Molina-Garza Z.J."/>
            <person name="Cruz-Suarez L.E."/>
            <person name="Selvin J."/>
            <person name="Kiran G.S."/>
            <person name="Ibarra-Gamez J.C."/>
            <person name="Gomez-Gil B."/>
            <person name="Galaviz-Silva L."/>
        </authorList>
    </citation>
    <scope>NUCLEOTIDE SEQUENCE [LARGE SCALE GENOMIC DNA]</scope>
    <source>
        <strain evidence="2">36Y_RITHPW</strain>
    </source>
</reference>
<evidence type="ECO:0008006" key="3">
    <source>
        <dbReference type="Google" id="ProtNLM"/>
    </source>
</evidence>
<proteinExistence type="predicted"/>
<evidence type="ECO:0000313" key="2">
    <source>
        <dbReference type="Proteomes" id="UP000228621"/>
    </source>
</evidence>
<dbReference type="Proteomes" id="UP000228621">
    <property type="component" value="Unassembled WGS sequence"/>
</dbReference>
<name>A0A2A5JV18_PSEO7</name>
<sequence>MNTITEQRYFDQGIFTHFIQPQYKNFCGICSLIAVVNTLFDESFTQDAFHQQFNAGFYTKRKVSSSANPAKEDLALVDPKGMSNFDIIRLFNSVCASKAITPYSALITGDMLATIPAADIANWLAAEGNFIIYHCVGHYKTLAGYTASKTGHYWIAADSKSHGDIAPIHSIQHQAAIELATTSEKYGFILLSTTPIAFLARYTDNSAVFPIESKSAMTTRQ</sequence>
<dbReference type="OrthoDB" id="9887054at2"/>
<organism evidence="1 2">
    <name type="scientific">Pseudoalteromonas piscicida</name>
    <dbReference type="NCBI Taxonomy" id="43662"/>
    <lineage>
        <taxon>Bacteria</taxon>
        <taxon>Pseudomonadati</taxon>
        <taxon>Pseudomonadota</taxon>
        <taxon>Gammaproteobacteria</taxon>
        <taxon>Alteromonadales</taxon>
        <taxon>Pseudoalteromonadaceae</taxon>
        <taxon>Pseudoalteromonas</taxon>
    </lineage>
</organism>
<evidence type="ECO:0000313" key="1">
    <source>
        <dbReference type="EMBL" id="PCK33285.1"/>
    </source>
</evidence>
<gene>
    <name evidence="1" type="ORF">CEX98_01960</name>
</gene>
<dbReference type="EMBL" id="NKHF01000008">
    <property type="protein sequence ID" value="PCK33285.1"/>
    <property type="molecule type" value="Genomic_DNA"/>
</dbReference>
<dbReference type="AlphaFoldDB" id="A0A2A5JV18"/>
<protein>
    <recommendedName>
        <fullName evidence="3">Peptidase C39-like domain-containing protein</fullName>
    </recommendedName>
</protein>
<comment type="caution">
    <text evidence="1">The sequence shown here is derived from an EMBL/GenBank/DDBJ whole genome shotgun (WGS) entry which is preliminary data.</text>
</comment>
<dbReference type="RefSeq" id="WP_099640462.1">
    <property type="nucleotide sequence ID" value="NZ_NKHF01000008.1"/>
</dbReference>
<keyword evidence="2" id="KW-1185">Reference proteome</keyword>